<evidence type="ECO:0000259" key="2">
    <source>
        <dbReference type="PROSITE" id="PS51819"/>
    </source>
</evidence>
<dbReference type="PROSITE" id="PS51819">
    <property type="entry name" value="VOC"/>
    <property type="match status" value="1"/>
</dbReference>
<dbReference type="InterPro" id="IPR018146">
    <property type="entry name" value="Glyoxalase_1_CS"/>
</dbReference>
<dbReference type="InterPro" id="IPR051785">
    <property type="entry name" value="MMCE/EMCE_epimerase"/>
</dbReference>
<dbReference type="InterPro" id="IPR029068">
    <property type="entry name" value="Glyas_Bleomycin-R_OHBP_Dase"/>
</dbReference>
<proteinExistence type="predicted"/>
<name>A0ABR5J3W6_9ACTN</name>
<accession>A0ABR5J3W6</accession>
<organism evidence="3 4">
    <name type="scientific">Streptomyces varsoviensis</name>
    <dbReference type="NCBI Taxonomy" id="67373"/>
    <lineage>
        <taxon>Bacteria</taxon>
        <taxon>Bacillati</taxon>
        <taxon>Actinomycetota</taxon>
        <taxon>Actinomycetes</taxon>
        <taxon>Kitasatosporales</taxon>
        <taxon>Streptomycetaceae</taxon>
        <taxon>Streptomyces</taxon>
    </lineage>
</organism>
<gene>
    <name evidence="3" type="ORF">ADK38_21700</name>
</gene>
<feature type="domain" description="VOC" evidence="2">
    <location>
        <begin position="7"/>
        <end position="134"/>
    </location>
</feature>
<dbReference type="InterPro" id="IPR004360">
    <property type="entry name" value="Glyas_Fos-R_dOase_dom"/>
</dbReference>
<dbReference type="RefSeq" id="WP_030889979.1">
    <property type="nucleotide sequence ID" value="NZ_JBEZAH010000009.1"/>
</dbReference>
<protein>
    <submittedName>
        <fullName evidence="3">Glyoxalase</fullName>
    </submittedName>
</protein>
<dbReference type="Pfam" id="PF00903">
    <property type="entry name" value="Glyoxalase"/>
    <property type="match status" value="1"/>
</dbReference>
<dbReference type="PANTHER" id="PTHR43048:SF3">
    <property type="entry name" value="METHYLMALONYL-COA EPIMERASE, MITOCHONDRIAL"/>
    <property type="match status" value="1"/>
</dbReference>
<evidence type="ECO:0000313" key="3">
    <source>
        <dbReference type="EMBL" id="KOG88092.1"/>
    </source>
</evidence>
<dbReference type="EMBL" id="LGUT01001860">
    <property type="protein sequence ID" value="KOG88092.1"/>
    <property type="molecule type" value="Genomic_DNA"/>
</dbReference>
<reference evidence="3 4" key="1">
    <citation type="submission" date="2015-07" db="EMBL/GenBank/DDBJ databases">
        <authorList>
            <person name="Ju K.-S."/>
            <person name="Doroghazi J.R."/>
            <person name="Metcalf W.W."/>
        </authorList>
    </citation>
    <scope>NUCLEOTIDE SEQUENCE [LARGE SCALE GENOMIC DNA]</scope>
    <source>
        <strain evidence="3 4">NRRL B-3589</strain>
    </source>
</reference>
<dbReference type="PANTHER" id="PTHR43048">
    <property type="entry name" value="METHYLMALONYL-COA EPIMERASE"/>
    <property type="match status" value="1"/>
</dbReference>
<evidence type="ECO:0000256" key="1">
    <source>
        <dbReference type="ARBA" id="ARBA00022723"/>
    </source>
</evidence>
<dbReference type="InterPro" id="IPR037523">
    <property type="entry name" value="VOC_core"/>
</dbReference>
<keyword evidence="1" id="KW-0479">Metal-binding</keyword>
<dbReference type="Gene3D" id="3.10.180.10">
    <property type="entry name" value="2,3-Dihydroxybiphenyl 1,2-Dioxygenase, domain 1"/>
    <property type="match status" value="1"/>
</dbReference>
<dbReference type="Proteomes" id="UP000037020">
    <property type="component" value="Unassembled WGS sequence"/>
</dbReference>
<dbReference type="PROSITE" id="PS00934">
    <property type="entry name" value="GLYOXALASE_I_1"/>
    <property type="match status" value="1"/>
</dbReference>
<dbReference type="SUPFAM" id="SSF54593">
    <property type="entry name" value="Glyoxalase/Bleomycin resistance protein/Dihydroxybiphenyl dioxygenase"/>
    <property type="match status" value="1"/>
</dbReference>
<comment type="caution">
    <text evidence="3">The sequence shown here is derived from an EMBL/GenBank/DDBJ whole genome shotgun (WGS) entry which is preliminary data.</text>
</comment>
<evidence type="ECO:0000313" key="4">
    <source>
        <dbReference type="Proteomes" id="UP000037020"/>
    </source>
</evidence>
<sequence length="153" mass="16331">MASAKLRTGHVGLNVTDIDRSIAFYTRVFGFEVLREGAADAGEGRRFAFLGRDGELAVTLWQQAGGPYDGDRSGLHHLAFEVDRIEDVRAAEAVLRSIGADFHYEGVVPHGQGTPSGGVFFHDPDGIRLELFAPSGAEGLAAPVVEAPTCGFF</sequence>
<keyword evidence="4" id="KW-1185">Reference proteome</keyword>